<keyword evidence="3" id="KW-1185">Reference proteome</keyword>
<sequence length="316" mass="33975">MLAKSDLGSRVVVRRFIGFREDRPQFTDVLGDLTEVADTSLTVATSHGVVVVPLAEVHRAKVVPARRGPTAREIAALELAATEAWPPPVVEELGAWRLRAAGGYTGRANSALPVGDPGLPLPEAIDAVVAFYRRQGLPPQVDVPLPLAASVERELLKAGWHAECTVEVQVCPLDELIAVTPPGDGFELSRTMSPGYLAMVADGWGPLPDAALHVLTAVPELVFAQRYDDDGTLLARARGSITGDGRWLGVFGVETAPAARRRGLAQESMGALARWAAQRGATDAFLQVESRNTAALAVYAKLGFTRHHHYTRYQLR</sequence>
<dbReference type="InterPro" id="IPR016181">
    <property type="entry name" value="Acyl_CoA_acyltransferase"/>
</dbReference>
<dbReference type="RefSeq" id="WP_203693875.1">
    <property type="nucleotide sequence ID" value="NZ_BAAALC010000017.1"/>
</dbReference>
<dbReference type="Pfam" id="PF24553">
    <property type="entry name" value="Rv0428c_C"/>
    <property type="match status" value="1"/>
</dbReference>
<accession>A0A8J3KUU8</accession>
<dbReference type="Gene3D" id="3.40.630.30">
    <property type="match status" value="1"/>
</dbReference>
<evidence type="ECO:0000259" key="1">
    <source>
        <dbReference type="PROSITE" id="PS51186"/>
    </source>
</evidence>
<dbReference type="Proteomes" id="UP000630887">
    <property type="component" value="Unassembled WGS sequence"/>
</dbReference>
<organism evidence="2 3">
    <name type="scientific">Catellatospora coxensis</name>
    <dbReference type="NCBI Taxonomy" id="310354"/>
    <lineage>
        <taxon>Bacteria</taxon>
        <taxon>Bacillati</taxon>
        <taxon>Actinomycetota</taxon>
        <taxon>Actinomycetes</taxon>
        <taxon>Micromonosporales</taxon>
        <taxon>Micromonosporaceae</taxon>
        <taxon>Catellatospora</taxon>
    </lineage>
</organism>
<evidence type="ECO:0000313" key="2">
    <source>
        <dbReference type="EMBL" id="GIG07535.1"/>
    </source>
</evidence>
<protein>
    <submittedName>
        <fullName evidence="2">N-acetyltransferase</fullName>
    </submittedName>
</protein>
<dbReference type="SUPFAM" id="SSF55729">
    <property type="entry name" value="Acyl-CoA N-acyltransferases (Nat)"/>
    <property type="match status" value="1"/>
</dbReference>
<comment type="caution">
    <text evidence="2">The sequence shown here is derived from an EMBL/GenBank/DDBJ whole genome shotgun (WGS) entry which is preliminary data.</text>
</comment>
<dbReference type="InterPro" id="IPR056935">
    <property type="entry name" value="Rv0428c-like_C"/>
</dbReference>
<proteinExistence type="predicted"/>
<gene>
    <name evidence="2" type="ORF">Cco03nite_42350</name>
</gene>
<dbReference type="EMBL" id="BONI01000035">
    <property type="protein sequence ID" value="GIG07535.1"/>
    <property type="molecule type" value="Genomic_DNA"/>
</dbReference>
<dbReference type="AlphaFoldDB" id="A0A8J3KUU8"/>
<dbReference type="CDD" id="cd04301">
    <property type="entry name" value="NAT_SF"/>
    <property type="match status" value="1"/>
</dbReference>
<dbReference type="InterPro" id="IPR000182">
    <property type="entry name" value="GNAT_dom"/>
</dbReference>
<reference evidence="2 3" key="1">
    <citation type="submission" date="2021-01" db="EMBL/GenBank/DDBJ databases">
        <title>Whole genome shotgun sequence of Catellatospora coxensis NBRC 107359.</title>
        <authorList>
            <person name="Komaki H."/>
            <person name="Tamura T."/>
        </authorList>
    </citation>
    <scope>NUCLEOTIDE SEQUENCE [LARGE SCALE GENOMIC DNA]</scope>
    <source>
        <strain evidence="2 3">NBRC 107359</strain>
    </source>
</reference>
<feature type="domain" description="N-acetyltransferase" evidence="1">
    <location>
        <begin position="183"/>
        <end position="316"/>
    </location>
</feature>
<evidence type="ECO:0000313" key="3">
    <source>
        <dbReference type="Proteomes" id="UP000630887"/>
    </source>
</evidence>
<dbReference type="GO" id="GO:0016747">
    <property type="term" value="F:acyltransferase activity, transferring groups other than amino-acyl groups"/>
    <property type="evidence" value="ECO:0007669"/>
    <property type="project" value="InterPro"/>
</dbReference>
<dbReference type="PROSITE" id="PS51186">
    <property type="entry name" value="GNAT"/>
    <property type="match status" value="1"/>
</dbReference>
<name>A0A8J3KUU8_9ACTN</name>